<sequence>MSKSVHRAPRGAKESVRPEEPTAAQMAFFDEVRAAARELERRACRLTHSRRGSPEQIATVYLLDVLRTTLRYVEAARAEGRPLELRHPGGWVTCYLAVGEPPAKVIDMRAYVERRRHR</sequence>
<evidence type="ECO:0000313" key="4">
    <source>
        <dbReference type="Proteomes" id="UP000295497"/>
    </source>
</evidence>
<dbReference type="AlphaFoldDB" id="A0A4P2QSJ0"/>
<reference evidence="3 4" key="1">
    <citation type="submission" date="2015-09" db="EMBL/GenBank/DDBJ databases">
        <title>Sorangium comparison.</title>
        <authorList>
            <person name="Zaburannyi N."/>
            <person name="Bunk B."/>
            <person name="Overmann J."/>
            <person name="Mueller R."/>
        </authorList>
    </citation>
    <scope>NUCLEOTIDE SEQUENCE [LARGE SCALE GENOMIC DNA]</scope>
    <source>
        <strain evidence="3 4">So ce836</strain>
    </source>
</reference>
<proteinExistence type="predicted"/>
<accession>A0A4P2QSJ0</accession>
<evidence type="ECO:0000313" key="3">
    <source>
        <dbReference type="EMBL" id="AUX33249.1"/>
    </source>
</evidence>
<evidence type="ECO:0000256" key="1">
    <source>
        <dbReference type="SAM" id="MobiDB-lite"/>
    </source>
</evidence>
<organism evidence="3 4">
    <name type="scientific">Sorangium cellulosum</name>
    <name type="common">Polyangium cellulosum</name>
    <dbReference type="NCBI Taxonomy" id="56"/>
    <lineage>
        <taxon>Bacteria</taxon>
        <taxon>Pseudomonadati</taxon>
        <taxon>Myxococcota</taxon>
        <taxon>Polyangia</taxon>
        <taxon>Polyangiales</taxon>
        <taxon>Polyangiaceae</taxon>
        <taxon>Sorangium</taxon>
    </lineage>
</organism>
<feature type="compositionally biased region" description="Basic residues" evidence="1">
    <location>
        <begin position="1"/>
        <end position="10"/>
    </location>
</feature>
<feature type="region of interest" description="Disordered" evidence="1">
    <location>
        <begin position="1"/>
        <end position="21"/>
    </location>
</feature>
<evidence type="ECO:0000313" key="2">
    <source>
        <dbReference type="EMBL" id="AUX33192.1"/>
    </source>
</evidence>
<feature type="compositionally biased region" description="Basic and acidic residues" evidence="1">
    <location>
        <begin position="11"/>
        <end position="20"/>
    </location>
</feature>
<gene>
    <name evidence="2" type="ORF">SOCE836_053460</name>
    <name evidence="3" type="ORF">SOCE836_054030</name>
</gene>
<name>A0A4P2QSJ0_SORCE</name>
<dbReference type="Proteomes" id="UP000295497">
    <property type="component" value="Chromosome"/>
</dbReference>
<dbReference type="EMBL" id="CP012672">
    <property type="protein sequence ID" value="AUX33249.1"/>
    <property type="molecule type" value="Genomic_DNA"/>
</dbReference>
<protein>
    <submittedName>
        <fullName evidence="3">Uncharacterized protein</fullName>
    </submittedName>
</protein>
<dbReference type="EMBL" id="CP012672">
    <property type="protein sequence ID" value="AUX33192.1"/>
    <property type="molecule type" value="Genomic_DNA"/>
</dbReference>
<dbReference type="RefSeq" id="WP_129576656.1">
    <property type="nucleotide sequence ID" value="NZ_CP012672.1"/>
</dbReference>